<dbReference type="PANTHER" id="PTHR43179:SF12">
    <property type="entry name" value="GALACTOFURANOSYLTRANSFERASE GLFT2"/>
    <property type="match status" value="1"/>
</dbReference>
<evidence type="ECO:0000256" key="2">
    <source>
        <dbReference type="ARBA" id="ARBA00022676"/>
    </source>
</evidence>
<dbReference type="GO" id="GO:0016757">
    <property type="term" value="F:glycosyltransferase activity"/>
    <property type="evidence" value="ECO:0007669"/>
    <property type="project" value="UniProtKB-KW"/>
</dbReference>
<keyword evidence="4" id="KW-1133">Transmembrane helix</keyword>
<dbReference type="AlphaFoldDB" id="A0A9J9GHT4"/>
<feature type="transmembrane region" description="Helical" evidence="4">
    <location>
        <begin position="259"/>
        <end position="278"/>
    </location>
</feature>
<evidence type="ECO:0000256" key="3">
    <source>
        <dbReference type="ARBA" id="ARBA00022679"/>
    </source>
</evidence>
<protein>
    <submittedName>
        <fullName evidence="6">Glycosyl transferase, family 2</fullName>
    </submittedName>
</protein>
<keyword evidence="4" id="KW-0812">Transmembrane</keyword>
<dbReference type="PANTHER" id="PTHR43179">
    <property type="entry name" value="RHAMNOSYLTRANSFERASE WBBL"/>
    <property type="match status" value="1"/>
</dbReference>
<dbReference type="InterPro" id="IPR029044">
    <property type="entry name" value="Nucleotide-diphossugar_trans"/>
</dbReference>
<keyword evidence="2" id="KW-0328">Glycosyltransferase</keyword>
<keyword evidence="4" id="KW-0472">Membrane</keyword>
<keyword evidence="3 6" id="KW-0808">Transferase</keyword>
<dbReference type="InterPro" id="IPR001173">
    <property type="entry name" value="Glyco_trans_2-like"/>
</dbReference>
<feature type="domain" description="Glycosyltransferase 2-like" evidence="5">
    <location>
        <begin position="14"/>
        <end position="183"/>
    </location>
</feature>
<keyword evidence="7" id="KW-1185">Reference proteome</keyword>
<evidence type="ECO:0000259" key="5">
    <source>
        <dbReference type="Pfam" id="PF00535"/>
    </source>
</evidence>
<gene>
    <name evidence="6" type="ordered locus">Ent638_2648</name>
</gene>
<dbReference type="Gene3D" id="3.90.550.10">
    <property type="entry name" value="Spore Coat Polysaccharide Biosynthesis Protein SpsA, Chain A"/>
    <property type="match status" value="1"/>
</dbReference>
<evidence type="ECO:0000313" key="7">
    <source>
        <dbReference type="Proteomes" id="UP000000230"/>
    </source>
</evidence>
<reference evidence="7" key="1">
    <citation type="journal article" date="2010" name="PLoS Genet.">
        <title>Genome sequence of the plant growth promoting endophytic bacterium Enterobacter sp. 638.</title>
        <authorList>
            <person name="Taghavi S."/>
            <person name="van der Lelie D."/>
            <person name="Hoffman A."/>
            <person name="Zhang Y.B."/>
            <person name="Walla M.D."/>
            <person name="Vangronsveld J."/>
            <person name="Newman L."/>
            <person name="Monchy S."/>
        </authorList>
    </citation>
    <scope>NUCLEOTIDE SEQUENCE [LARGE SCALE GENOMIC DNA]</scope>
    <source>
        <strain evidence="7">638</strain>
    </source>
</reference>
<dbReference type="EMBL" id="CP000653">
    <property type="protein sequence ID" value="ABP61315.1"/>
    <property type="molecule type" value="Genomic_DNA"/>
</dbReference>
<evidence type="ECO:0000313" key="6">
    <source>
        <dbReference type="EMBL" id="ABP61315.1"/>
    </source>
</evidence>
<comment type="similarity">
    <text evidence="1">Belongs to the glycosyltransferase 2 family.</text>
</comment>
<name>A0A9J9GHT4_ENT38</name>
<sequence length="304" mass="34480">MNFYGGSVKKIGLVTVFFNSPDVLPDFYTSVDKQNYPNKALYIVDNSTNQESLKLTKELLKNTLIDYTYINNDGNNVGVAQANNQGIQQALIDGCEYILLANNDIIFEDECTLQKLVCLAEQEKCKLVSPVIFSYPEKKVWYAGSFFNKTKAIAPHLFEGAEYENIKEQVPSVCDYAPTCFLLVHSSVFTEIGTMDARYFAYYDDTDFLFRANQAGHRVRIINEPLVMHKVSTSTGGGLSFFGAYYLTRNRIFFARKNIAAPYCYLSVLFTIATRLIYPLCRKTPFKIYKAFIKGIAHGLTLKK</sequence>
<organism evidence="6 7">
    <name type="scientific">Enterobacter sp. (strain 638)</name>
    <dbReference type="NCBI Taxonomy" id="399742"/>
    <lineage>
        <taxon>Bacteria</taxon>
        <taxon>Pseudomonadati</taxon>
        <taxon>Pseudomonadota</taxon>
        <taxon>Gammaproteobacteria</taxon>
        <taxon>Enterobacterales</taxon>
        <taxon>Enterobacteriaceae</taxon>
        <taxon>Enterobacter</taxon>
    </lineage>
</organism>
<evidence type="ECO:0000256" key="1">
    <source>
        <dbReference type="ARBA" id="ARBA00006739"/>
    </source>
</evidence>
<dbReference type="Proteomes" id="UP000000230">
    <property type="component" value="Chromosome"/>
</dbReference>
<dbReference type="SUPFAM" id="SSF53448">
    <property type="entry name" value="Nucleotide-diphospho-sugar transferases"/>
    <property type="match status" value="1"/>
</dbReference>
<evidence type="ECO:0000256" key="4">
    <source>
        <dbReference type="SAM" id="Phobius"/>
    </source>
</evidence>
<dbReference type="KEGG" id="ent:Ent638_2648"/>
<proteinExistence type="inferred from homology"/>
<dbReference type="Pfam" id="PF00535">
    <property type="entry name" value="Glycos_transf_2"/>
    <property type="match status" value="1"/>
</dbReference>
<accession>A0A9J9GHT4</accession>